<protein>
    <recommendedName>
        <fullName evidence="4">Methyltransferase</fullName>
    </recommendedName>
</protein>
<gene>
    <name evidence="2" type="ORF">Sste5346_006236</name>
</gene>
<evidence type="ECO:0000256" key="1">
    <source>
        <dbReference type="ARBA" id="ARBA00023604"/>
    </source>
</evidence>
<evidence type="ECO:0008006" key="4">
    <source>
        <dbReference type="Google" id="ProtNLM"/>
    </source>
</evidence>
<dbReference type="InterPro" id="IPR044053">
    <property type="entry name" value="AsaB-like"/>
</dbReference>
<comment type="caution">
    <text evidence="2">The sequence shown here is derived from an EMBL/GenBank/DDBJ whole genome shotgun (WGS) entry which is preliminary data.</text>
</comment>
<proteinExistence type="inferred from homology"/>
<comment type="similarity">
    <text evidence="1">Belongs to the asaB hydroxylase/desaturase family.</text>
</comment>
<name>A0ABR3Z0A5_9PEZI</name>
<reference evidence="2 3" key="1">
    <citation type="journal article" date="2024" name="IMA Fungus">
        <title>IMA Genome - F19 : A genome assembly and annotation guide to empower mycologists, including annotated draft genome sequences of Ceratocystis pirilliformis, Diaporthe australafricana, Fusarium ophioides, Paecilomyces lecythidis, and Sporothrix stenoceras.</title>
        <authorList>
            <person name="Aylward J."/>
            <person name="Wilson A.M."/>
            <person name="Visagie C.M."/>
            <person name="Spraker J."/>
            <person name="Barnes I."/>
            <person name="Buitendag C."/>
            <person name="Ceriani C."/>
            <person name="Del Mar Angel L."/>
            <person name="du Plessis D."/>
            <person name="Fuchs T."/>
            <person name="Gasser K."/>
            <person name="Kramer D."/>
            <person name="Li W."/>
            <person name="Munsamy K."/>
            <person name="Piso A."/>
            <person name="Price J.L."/>
            <person name="Sonnekus B."/>
            <person name="Thomas C."/>
            <person name="van der Nest A."/>
            <person name="van Dijk A."/>
            <person name="van Heerden A."/>
            <person name="van Vuuren N."/>
            <person name="Yilmaz N."/>
            <person name="Duong T.A."/>
            <person name="van der Merwe N.A."/>
            <person name="Wingfield M.J."/>
            <person name="Wingfield B.D."/>
        </authorList>
    </citation>
    <scope>NUCLEOTIDE SEQUENCE [LARGE SCALE GENOMIC DNA]</scope>
    <source>
        <strain evidence="2 3">CMW 5346</strain>
    </source>
</reference>
<evidence type="ECO:0000313" key="3">
    <source>
        <dbReference type="Proteomes" id="UP001583186"/>
    </source>
</evidence>
<evidence type="ECO:0000313" key="2">
    <source>
        <dbReference type="EMBL" id="KAL1893735.1"/>
    </source>
</evidence>
<keyword evidence="3" id="KW-1185">Reference proteome</keyword>
<dbReference type="PANTHER" id="PTHR34598:SF3">
    <property type="entry name" value="OXIDOREDUCTASE AN1597"/>
    <property type="match status" value="1"/>
</dbReference>
<sequence length="283" mass="32191">MPRDVDTILHYYADPGDGSEPTPIYVGQGTVTNERKMAQVQVTVHDITERESEFTLDKTGFQLVTRPTTAAACVADNFENVDLIKSEYFPDTVNLLKEETAATRVFIFDHKVRRGPADWHSRGQGNASQRGPLHRVHIDQSYDGADFLVKWFLPDEADTLLQHRWQIINVWRPLHTIAKDPLAVADAHSVADTDLVEARVVYRDHTRKTWTVKAPPAGSPPHKWHYKHQQTTDEVMLIKCFDSADDGSVARRVPHSAFRDKEYDDAPPRESIEVRALVFYHGV</sequence>
<dbReference type="PANTHER" id="PTHR34598">
    <property type="entry name" value="BLL6449 PROTEIN"/>
    <property type="match status" value="1"/>
</dbReference>
<dbReference type="Proteomes" id="UP001583186">
    <property type="component" value="Unassembled WGS sequence"/>
</dbReference>
<organism evidence="2 3">
    <name type="scientific">Sporothrix stenoceras</name>
    <dbReference type="NCBI Taxonomy" id="5173"/>
    <lineage>
        <taxon>Eukaryota</taxon>
        <taxon>Fungi</taxon>
        <taxon>Dikarya</taxon>
        <taxon>Ascomycota</taxon>
        <taxon>Pezizomycotina</taxon>
        <taxon>Sordariomycetes</taxon>
        <taxon>Sordariomycetidae</taxon>
        <taxon>Ophiostomatales</taxon>
        <taxon>Ophiostomataceae</taxon>
        <taxon>Sporothrix</taxon>
    </lineage>
</organism>
<dbReference type="EMBL" id="JAWCUI010000036">
    <property type="protein sequence ID" value="KAL1893735.1"/>
    <property type="molecule type" value="Genomic_DNA"/>
</dbReference>
<dbReference type="NCBIfam" id="NF041278">
    <property type="entry name" value="CmcJ_NvfI_EfuI"/>
    <property type="match status" value="1"/>
</dbReference>
<accession>A0ABR3Z0A5</accession>